<dbReference type="PROSITE" id="PS51257">
    <property type="entry name" value="PROKAR_LIPOPROTEIN"/>
    <property type="match status" value="1"/>
</dbReference>
<dbReference type="GO" id="GO:0006680">
    <property type="term" value="P:glucosylceramide catabolic process"/>
    <property type="evidence" value="ECO:0007669"/>
    <property type="project" value="TreeGrafter"/>
</dbReference>
<organism evidence="8 9">
    <name type="scientific">Lutibacter agarilyticus</name>
    <dbReference type="NCBI Taxonomy" id="1109740"/>
    <lineage>
        <taxon>Bacteria</taxon>
        <taxon>Pseudomonadati</taxon>
        <taxon>Bacteroidota</taxon>
        <taxon>Flavobacteriia</taxon>
        <taxon>Flavobacteriales</taxon>
        <taxon>Flavobacteriaceae</taxon>
        <taxon>Lutibacter</taxon>
    </lineage>
</organism>
<evidence type="ECO:0000256" key="2">
    <source>
        <dbReference type="ARBA" id="ARBA00022729"/>
    </source>
</evidence>
<dbReference type="InterPro" id="IPR033452">
    <property type="entry name" value="GH30_C"/>
</dbReference>
<dbReference type="EMBL" id="FZNT01000003">
    <property type="protein sequence ID" value="SNR48494.1"/>
    <property type="molecule type" value="Genomic_DNA"/>
</dbReference>
<reference evidence="8 9" key="1">
    <citation type="submission" date="2017-06" db="EMBL/GenBank/DDBJ databases">
        <authorList>
            <person name="Kim H.J."/>
            <person name="Triplett B.A."/>
        </authorList>
    </citation>
    <scope>NUCLEOTIDE SEQUENCE [LARGE SCALE GENOMIC DNA]</scope>
    <source>
        <strain evidence="8 9">DSM 29150</strain>
    </source>
</reference>
<dbReference type="GO" id="GO:0016020">
    <property type="term" value="C:membrane"/>
    <property type="evidence" value="ECO:0007669"/>
    <property type="project" value="GOC"/>
</dbReference>
<evidence type="ECO:0000313" key="8">
    <source>
        <dbReference type="EMBL" id="SNR48494.1"/>
    </source>
</evidence>
<dbReference type="Pfam" id="PF02055">
    <property type="entry name" value="Glyco_hydro_30"/>
    <property type="match status" value="1"/>
</dbReference>
<protein>
    <submittedName>
        <fullName evidence="8">Glucosylceramidase</fullName>
    </submittedName>
</protein>
<dbReference type="InterPro" id="IPR013780">
    <property type="entry name" value="Glyco_hydro_b"/>
</dbReference>
<evidence type="ECO:0000256" key="5">
    <source>
        <dbReference type="SAM" id="SignalP"/>
    </source>
</evidence>
<dbReference type="InterPro" id="IPR033453">
    <property type="entry name" value="Glyco_hydro_30_TIM-barrel"/>
</dbReference>
<dbReference type="Pfam" id="PF17189">
    <property type="entry name" value="Glyco_hydro_30C"/>
    <property type="match status" value="1"/>
</dbReference>
<dbReference type="PANTHER" id="PTHR11069:SF23">
    <property type="entry name" value="LYSOSOMAL ACID GLUCOSYLCERAMIDASE"/>
    <property type="match status" value="1"/>
</dbReference>
<dbReference type="PRINTS" id="PR00843">
    <property type="entry name" value="GLHYDRLASE30"/>
</dbReference>
<feature type="signal peptide" evidence="5">
    <location>
        <begin position="1"/>
        <end position="22"/>
    </location>
</feature>
<feature type="domain" description="Glycosyl hydrolase family 30 TIM-barrel" evidence="6">
    <location>
        <begin position="98"/>
        <end position="435"/>
    </location>
</feature>
<comment type="similarity">
    <text evidence="1 4">Belongs to the glycosyl hydrolase 30 family.</text>
</comment>
<dbReference type="SUPFAM" id="SSF51011">
    <property type="entry name" value="Glycosyl hydrolase domain"/>
    <property type="match status" value="1"/>
</dbReference>
<accession>A0A238WQG7</accession>
<evidence type="ECO:0000256" key="3">
    <source>
        <dbReference type="ARBA" id="ARBA00022801"/>
    </source>
</evidence>
<dbReference type="Gene3D" id="2.60.40.1180">
    <property type="entry name" value="Golgi alpha-mannosidase II"/>
    <property type="match status" value="1"/>
</dbReference>
<dbReference type="InterPro" id="IPR017853">
    <property type="entry name" value="GH"/>
</dbReference>
<dbReference type="GO" id="GO:0004348">
    <property type="term" value="F:glucosylceramidase activity"/>
    <property type="evidence" value="ECO:0007669"/>
    <property type="project" value="InterPro"/>
</dbReference>
<proteinExistence type="inferred from homology"/>
<dbReference type="Gene3D" id="3.20.20.80">
    <property type="entry name" value="Glycosidases"/>
    <property type="match status" value="1"/>
</dbReference>
<dbReference type="SUPFAM" id="SSF51445">
    <property type="entry name" value="(Trans)glycosidases"/>
    <property type="match status" value="1"/>
</dbReference>
<dbReference type="InterPro" id="IPR001139">
    <property type="entry name" value="Glyco_hydro_30"/>
</dbReference>
<sequence length="501" mass="56543">MLKKSSIKISVFLFIVACFVTSCNTNSNTKKEEVSTKPIHEISKLNISESAVYTTSASKDVKLQLTSANIAFSDFKQPLETEASIFINTSKSHQTFVGIGAALTDASAETFYKLTKDQQKLFMEAYYSIDKGIGYSLARTIIHSCDFSTNSYTYVEEGDAELKTFSIEHDKQYRLPFTKLAIAAAGGELTMFASPWSPPAFMKTNNNMLQGGKLKPEFYQPWANYYAKFIKAYEKEGIPIWGLSIQNEPMAVQRWESCIYTAEEERDFLKNYLGPTLEKESLGDKNIIVWDHNRDLLFERANVILSDPDANKYVWGTGFHWYEDWKDGTPMYKNVDQVNDAYPDKKLIFTEGCNEKYELSRIEDPVLAERYGKAMINDFNNGTVAWTDWNILLDETGGPNHVGNLCFAPVHGDTQTGKLTFTNSYYYIGHFSKFIRPGAKRLSTGTTANHISATSFKNTDGSIVVVALNDSDNDIDYMLTLDTQTTSLQMPARSIQTIILK</sequence>
<keyword evidence="3 4" id="KW-0378">Hydrolase</keyword>
<dbReference type="Proteomes" id="UP000198384">
    <property type="component" value="Unassembled WGS sequence"/>
</dbReference>
<evidence type="ECO:0000313" key="9">
    <source>
        <dbReference type="Proteomes" id="UP000198384"/>
    </source>
</evidence>
<evidence type="ECO:0000256" key="4">
    <source>
        <dbReference type="RuleBase" id="RU361188"/>
    </source>
</evidence>
<dbReference type="AlphaFoldDB" id="A0A238WQG7"/>
<feature type="domain" description="Glycosyl hydrolase family 30 beta sandwich" evidence="7">
    <location>
        <begin position="438"/>
        <end position="498"/>
    </location>
</feature>
<feature type="chain" id="PRO_5012647211" evidence="5">
    <location>
        <begin position="23"/>
        <end position="501"/>
    </location>
</feature>
<evidence type="ECO:0000259" key="6">
    <source>
        <dbReference type="Pfam" id="PF02055"/>
    </source>
</evidence>
<keyword evidence="4" id="KW-0326">Glycosidase</keyword>
<keyword evidence="9" id="KW-1185">Reference proteome</keyword>
<gene>
    <name evidence="8" type="ORF">SAMN06265371_103449</name>
</gene>
<dbReference type="OrthoDB" id="9806701at2"/>
<name>A0A238WQG7_9FLAO</name>
<dbReference type="PANTHER" id="PTHR11069">
    <property type="entry name" value="GLUCOSYLCERAMIDASE"/>
    <property type="match status" value="1"/>
</dbReference>
<evidence type="ECO:0000259" key="7">
    <source>
        <dbReference type="Pfam" id="PF17189"/>
    </source>
</evidence>
<dbReference type="RefSeq" id="WP_089381092.1">
    <property type="nucleotide sequence ID" value="NZ_FZNT01000003.1"/>
</dbReference>
<evidence type="ECO:0000256" key="1">
    <source>
        <dbReference type="ARBA" id="ARBA00005382"/>
    </source>
</evidence>
<keyword evidence="2 5" id="KW-0732">Signal</keyword>